<dbReference type="InterPro" id="IPR000421">
    <property type="entry name" value="FA58C"/>
</dbReference>
<evidence type="ECO:0000313" key="3">
    <source>
        <dbReference type="Proteomes" id="UP000600588"/>
    </source>
</evidence>
<dbReference type="EMBL" id="JACVXB010000017">
    <property type="protein sequence ID" value="MBD0833780.1"/>
    <property type="molecule type" value="Genomic_DNA"/>
</dbReference>
<reference evidence="2 3" key="1">
    <citation type="submission" date="2020-09" db="EMBL/GenBank/DDBJ databases">
        <title>TT11 complete genome.</title>
        <authorList>
            <person name="Wu Z."/>
        </authorList>
    </citation>
    <scope>NUCLEOTIDE SEQUENCE [LARGE SCALE GENOMIC DNA]</scope>
    <source>
        <strain evidence="2 3">TT11</strain>
    </source>
</reference>
<evidence type="ECO:0000259" key="1">
    <source>
        <dbReference type="PROSITE" id="PS50022"/>
    </source>
</evidence>
<gene>
    <name evidence="2" type="ORF">ICJ83_16745</name>
</gene>
<sequence length="85" mass="9882">ISELQYLPDQSRGNVGIALDYKIMISKDRKKWKEVESGEFSNIRNNPIRQLITFKKNKKARYLKFTTKNIADGQSKLGIAEFDVF</sequence>
<protein>
    <submittedName>
        <fullName evidence="2">Discoidin domain-containing protein</fullName>
    </submittedName>
</protein>
<dbReference type="Gene3D" id="2.60.120.260">
    <property type="entry name" value="Galactose-binding domain-like"/>
    <property type="match status" value="1"/>
</dbReference>
<accession>A0A8J6Q9N8</accession>
<dbReference type="InterPro" id="IPR008979">
    <property type="entry name" value="Galactose-bd-like_sf"/>
</dbReference>
<feature type="domain" description="F5/8 type C" evidence="1">
    <location>
        <begin position="1"/>
        <end position="85"/>
    </location>
</feature>
<dbReference type="Pfam" id="PF00754">
    <property type="entry name" value="F5_F8_type_C"/>
    <property type="match status" value="1"/>
</dbReference>
<keyword evidence="3" id="KW-1185">Reference proteome</keyword>
<evidence type="ECO:0000313" key="2">
    <source>
        <dbReference type="EMBL" id="MBD0833780.1"/>
    </source>
</evidence>
<organism evidence="2 3">
    <name type="scientific">Aestuariibaculum sediminum</name>
    <dbReference type="NCBI Taxonomy" id="2770637"/>
    <lineage>
        <taxon>Bacteria</taxon>
        <taxon>Pseudomonadati</taxon>
        <taxon>Bacteroidota</taxon>
        <taxon>Flavobacteriia</taxon>
        <taxon>Flavobacteriales</taxon>
        <taxon>Flavobacteriaceae</taxon>
    </lineage>
</organism>
<name>A0A8J6Q9N8_9FLAO</name>
<dbReference type="SUPFAM" id="SSF49785">
    <property type="entry name" value="Galactose-binding domain-like"/>
    <property type="match status" value="1"/>
</dbReference>
<dbReference type="RefSeq" id="WP_188231560.1">
    <property type="nucleotide sequence ID" value="NZ_JACVXB010000017.1"/>
</dbReference>
<proteinExistence type="predicted"/>
<dbReference type="AlphaFoldDB" id="A0A8J6Q9N8"/>
<dbReference type="Proteomes" id="UP000600588">
    <property type="component" value="Unassembled WGS sequence"/>
</dbReference>
<feature type="non-terminal residue" evidence="2">
    <location>
        <position position="1"/>
    </location>
</feature>
<comment type="caution">
    <text evidence="2">The sequence shown here is derived from an EMBL/GenBank/DDBJ whole genome shotgun (WGS) entry which is preliminary data.</text>
</comment>
<dbReference type="PROSITE" id="PS50022">
    <property type="entry name" value="FA58C_3"/>
    <property type="match status" value="1"/>
</dbReference>